<reference evidence="5" key="1">
    <citation type="journal article" date="2017" name="Mycologia">
        <title>Fusarium algeriense, sp. nov., a novel toxigenic crown rot pathogen of durum wheat from Algeria is nested in the Fusarium burgessii species complex.</title>
        <authorList>
            <person name="Laraba I."/>
            <person name="Keddad A."/>
            <person name="Boureghda H."/>
            <person name="Abdallah N."/>
            <person name="Vaughan M.M."/>
            <person name="Proctor R.H."/>
            <person name="Busman M."/>
            <person name="O'Donnell K."/>
        </authorList>
    </citation>
    <scope>NUCLEOTIDE SEQUENCE</scope>
    <source>
        <strain evidence="5">NRRL 25174</strain>
    </source>
</reference>
<dbReference type="SMART" id="SM00213">
    <property type="entry name" value="UBQ"/>
    <property type="match status" value="1"/>
</dbReference>
<dbReference type="FunFam" id="2.160.10.10:FF:000025">
    <property type="entry name" value="Hexapeptide-repeat containing-acetyltransferase"/>
    <property type="match status" value="1"/>
</dbReference>
<dbReference type="InterPro" id="IPR019956">
    <property type="entry name" value="Ubiquitin_dom"/>
</dbReference>
<keyword evidence="3" id="KW-0012">Acyltransferase</keyword>
<evidence type="ECO:0000259" key="4">
    <source>
        <dbReference type="PROSITE" id="PS50053"/>
    </source>
</evidence>
<dbReference type="CDD" id="cd17039">
    <property type="entry name" value="Ubl_ubiquitin_like"/>
    <property type="match status" value="1"/>
</dbReference>
<sequence>MSPSSITGHSFTFRCASSGIKEIKSFRFNNQKGDIRFEWEDVFTTPVEVTSGRPSYNKARGLKINTDQSIASFMSKAFPHPITAKLNKNSRNGHSTFDKVSASVLETGQDDAADLVISFMRTVRVPDSDKEYDLPPGLGRFPLFNVAPFSHSLPPSIMAKGGFFFPMYQMEAMWIHFHTEGQKRFAIRPFVGGVNGLSGESSEGGMASMLRRMNSETRKQDYIVLPEQLWLDGIATAPGVVSQFVATEMAPPRSQKSRNHRGNRELEALSSPSHQDAPSGASIEWQVTGRDEVGGLQLQIVPAFETEQMHAGSTRNVCMTSRGVLSAVTPPPTTEHVYDVLSTPAELNLKIGQVIHVKDLKALAQSRPKVVSDLLNEGPSNLTCQDVIELDAVHESYNEWVFDIKLLGSQHPPISLRFDDDDPFETVLDIVAKELQASKGSLAVDIFAGNIAQGWIPISSWRALAWLPKLTDKNYAQVRQCEFTFIPDGISGQCYICRVVCDKTVESTYSSIFPLLLALDENTTVEHLREVIHKTTGISTAEFFIQRDSFTSPPFDDGERVFVRDTLPISWAGNVPQYLLTRDKPCFSQVGQIPYFRKPFLNPFLPSGPPIGPMEIYFKSLTGKIFTIECELSNTIYELKLKCQEKEGIPPDQLRFISRGRQLEDIHSLAHYNLHMDSVVDLVLRLRGGGWSIIVHYEGKSFSTSAPGSIPELKLSIMNRTGIPVQDQVLRWAGKVVKDDDNINRYQDKILILTTHEPTVPIALGIGAGGKIQQHIQADTNDQRIWDVNSSRIVNVQLLDARTFRLVTGHTPPETPVTADMYAEMGLTFFKLWGDEHHAVNNVSGNWNNLVGPAHVAMRNANKGNGSSFADTTEHEEEWGLLETGAWGPLKRRIGLQTRLCPEQLAQERDLSVGVTQPTSIKQIKRPHHHRCMNLGEEGVVIECILALREAPDIFNSADANIIVAGDDVVRVVNCCVVHHDDSRERAMIMDYLYFCQTFSTNFLDRHGHVTMAKQQKDNEIIEIAKGLKGTPWCEEYEKMISGMLYNPLHPKLLEGRHRARGLSYKFNNLDPNTGNYEEIGNKRAEMLSEMLGKVGSGTFIEPPFLPDYGSNVSIGENCFMNFGLTILDTSLVIIGDRVQMGPNVQIYTAGHETSVLSRIKFVEFGHAIRIEDDCWIGGNVVILPGVTIGRGCTVGAGAVVTKSIPPYSIALGAPAKVVKTIQTVEEEMGDPNNPYRNMPDRE</sequence>
<dbReference type="SUPFAM" id="SSF51161">
    <property type="entry name" value="Trimeric LpxA-like enzymes"/>
    <property type="match status" value="1"/>
</dbReference>
<dbReference type="CDD" id="cd03357">
    <property type="entry name" value="LbH_MAT_GAT"/>
    <property type="match status" value="1"/>
</dbReference>
<comment type="caution">
    <text evidence="5">The sequence shown here is derived from an EMBL/GenBank/DDBJ whole genome shotgun (WGS) entry which is preliminary data.</text>
</comment>
<dbReference type="InterPro" id="IPR024688">
    <property type="entry name" value="Mac_dom"/>
</dbReference>
<dbReference type="SUPFAM" id="SSF54236">
    <property type="entry name" value="Ubiquitin-like"/>
    <property type="match status" value="2"/>
</dbReference>
<dbReference type="Gene3D" id="3.10.20.90">
    <property type="entry name" value="Phosphatidylinositol 3-kinase Catalytic Subunit, Chain A, domain 1"/>
    <property type="match status" value="1"/>
</dbReference>
<feature type="domain" description="Ubiquitin-like" evidence="4">
    <location>
        <begin position="680"/>
        <end position="746"/>
    </location>
</feature>
<evidence type="ECO:0000256" key="1">
    <source>
        <dbReference type="ARBA" id="ARBA00007274"/>
    </source>
</evidence>
<dbReference type="PROSITE" id="PS50053">
    <property type="entry name" value="UBIQUITIN_2"/>
    <property type="match status" value="2"/>
</dbReference>
<dbReference type="AlphaFoldDB" id="A0A9P5AAP9"/>
<dbReference type="SMART" id="SM01266">
    <property type="entry name" value="Mac"/>
    <property type="match status" value="1"/>
</dbReference>
<dbReference type="EMBL" id="PVQB02000631">
    <property type="protein sequence ID" value="KAF4334819.1"/>
    <property type="molecule type" value="Genomic_DNA"/>
</dbReference>
<evidence type="ECO:0000256" key="2">
    <source>
        <dbReference type="ARBA" id="ARBA00022679"/>
    </source>
</evidence>
<feature type="domain" description="Ubiquitin-like" evidence="4">
    <location>
        <begin position="614"/>
        <end position="689"/>
    </location>
</feature>
<dbReference type="GO" id="GO:0016407">
    <property type="term" value="F:acetyltransferase activity"/>
    <property type="evidence" value="ECO:0007669"/>
    <property type="project" value="InterPro"/>
</dbReference>
<keyword evidence="2" id="KW-0808">Transferase</keyword>
<dbReference type="InterPro" id="IPR001451">
    <property type="entry name" value="Hexapep"/>
</dbReference>
<dbReference type="GO" id="GO:0008374">
    <property type="term" value="F:O-acyltransferase activity"/>
    <property type="evidence" value="ECO:0007669"/>
    <property type="project" value="TreeGrafter"/>
</dbReference>
<keyword evidence="6" id="KW-1185">Reference proteome</keyword>
<dbReference type="OrthoDB" id="25818at2759"/>
<dbReference type="Pfam" id="PF00132">
    <property type="entry name" value="Hexapep"/>
    <property type="match status" value="1"/>
</dbReference>
<dbReference type="InterPro" id="IPR029071">
    <property type="entry name" value="Ubiquitin-like_domsf"/>
</dbReference>
<evidence type="ECO:0000313" key="6">
    <source>
        <dbReference type="Proteomes" id="UP000730481"/>
    </source>
</evidence>
<dbReference type="Pfam" id="PF00240">
    <property type="entry name" value="ubiquitin"/>
    <property type="match status" value="1"/>
</dbReference>
<dbReference type="PRINTS" id="PR00348">
    <property type="entry name" value="UBIQUITIN"/>
</dbReference>
<accession>A0A9P5AAP9</accession>
<organism evidence="5 6">
    <name type="scientific">Fusarium beomiforme</name>
    <dbReference type="NCBI Taxonomy" id="44412"/>
    <lineage>
        <taxon>Eukaryota</taxon>
        <taxon>Fungi</taxon>
        <taxon>Dikarya</taxon>
        <taxon>Ascomycota</taxon>
        <taxon>Pezizomycotina</taxon>
        <taxon>Sordariomycetes</taxon>
        <taxon>Hypocreomycetidae</taxon>
        <taxon>Hypocreales</taxon>
        <taxon>Nectriaceae</taxon>
        <taxon>Fusarium</taxon>
        <taxon>Fusarium burgessii species complex</taxon>
    </lineage>
</organism>
<reference evidence="5" key="2">
    <citation type="submission" date="2020-02" db="EMBL/GenBank/DDBJ databases">
        <title>Identification and distribution of gene clusters putatively required for synthesis of sphingolipid metabolism inhibitors in phylogenetically diverse species of the filamentous fungus Fusarium.</title>
        <authorList>
            <person name="Kim H.-S."/>
            <person name="Busman M."/>
            <person name="Brown D.W."/>
            <person name="Divon H."/>
            <person name="Uhlig S."/>
            <person name="Proctor R.H."/>
        </authorList>
    </citation>
    <scope>NUCLEOTIDE SEQUENCE</scope>
    <source>
        <strain evidence="5">NRRL 25174</strain>
    </source>
</reference>
<evidence type="ECO:0000256" key="3">
    <source>
        <dbReference type="ARBA" id="ARBA00023315"/>
    </source>
</evidence>
<dbReference type="Proteomes" id="UP000730481">
    <property type="component" value="Unassembled WGS sequence"/>
</dbReference>
<dbReference type="Gene3D" id="2.160.10.10">
    <property type="entry name" value="Hexapeptide repeat proteins"/>
    <property type="match status" value="1"/>
</dbReference>
<proteinExistence type="inferred from homology"/>
<dbReference type="InterPro" id="IPR011004">
    <property type="entry name" value="Trimer_LpxA-like_sf"/>
</dbReference>
<protein>
    <submittedName>
        <fullName evidence="5">Acetyltransferase</fullName>
    </submittedName>
</protein>
<dbReference type="PANTHER" id="PTHR23416">
    <property type="entry name" value="SIALIC ACID SYNTHASE-RELATED"/>
    <property type="match status" value="1"/>
</dbReference>
<dbReference type="Pfam" id="PF12464">
    <property type="entry name" value="Mac"/>
    <property type="match status" value="1"/>
</dbReference>
<dbReference type="InterPro" id="IPR000626">
    <property type="entry name" value="Ubiquitin-like_dom"/>
</dbReference>
<comment type="similarity">
    <text evidence="1">Belongs to the transferase hexapeptide repeat family.</text>
</comment>
<dbReference type="InterPro" id="IPR051159">
    <property type="entry name" value="Hexapeptide_acetyltransf"/>
</dbReference>
<evidence type="ECO:0000313" key="5">
    <source>
        <dbReference type="EMBL" id="KAF4334819.1"/>
    </source>
</evidence>
<dbReference type="PANTHER" id="PTHR23416:SF23">
    <property type="entry name" value="ACETYLTRANSFERASE C18B11.09C-RELATED"/>
    <property type="match status" value="1"/>
</dbReference>
<name>A0A9P5AAP9_9HYPO</name>
<gene>
    <name evidence="5" type="ORF">FBEOM_11331</name>
</gene>